<proteinExistence type="predicted"/>
<feature type="chain" id="PRO_5007836566" description="Transposase InsH N-terminal domain-containing protein" evidence="1">
    <location>
        <begin position="25"/>
        <end position="88"/>
    </location>
</feature>
<reference evidence="2 3" key="1">
    <citation type="journal article" date="2016" name="Genome Biol. Evol.">
        <title>Divergent and convergent evolution of fungal pathogenicity.</title>
        <authorList>
            <person name="Shang Y."/>
            <person name="Xiao G."/>
            <person name="Zheng P."/>
            <person name="Cen K."/>
            <person name="Zhan S."/>
            <person name="Wang C."/>
        </authorList>
    </citation>
    <scope>NUCLEOTIDE SEQUENCE [LARGE SCALE GENOMIC DNA]</scope>
    <source>
        <strain evidence="2 3">RCEF 1005</strain>
    </source>
</reference>
<keyword evidence="3" id="KW-1185">Reference proteome</keyword>
<gene>
    <name evidence="2" type="ORF">LEL_07006</name>
</gene>
<comment type="caution">
    <text evidence="2">The sequence shown here is derived from an EMBL/GenBank/DDBJ whole genome shotgun (WGS) entry which is preliminary data.</text>
</comment>
<evidence type="ECO:0000256" key="1">
    <source>
        <dbReference type="SAM" id="SignalP"/>
    </source>
</evidence>
<evidence type="ECO:0000313" key="2">
    <source>
        <dbReference type="EMBL" id="OAA75018.1"/>
    </source>
</evidence>
<evidence type="ECO:0008006" key="4">
    <source>
        <dbReference type="Google" id="ProtNLM"/>
    </source>
</evidence>
<accession>A0A162KHJ6</accession>
<protein>
    <recommendedName>
        <fullName evidence="4">Transposase InsH N-terminal domain-containing protein</fullName>
    </recommendedName>
</protein>
<feature type="signal peptide" evidence="1">
    <location>
        <begin position="1"/>
        <end position="24"/>
    </location>
</feature>
<dbReference type="AlphaFoldDB" id="A0A162KHJ6"/>
<dbReference type="EMBL" id="AZHF01000005">
    <property type="protein sequence ID" value="OAA75018.1"/>
    <property type="molecule type" value="Genomic_DNA"/>
</dbReference>
<evidence type="ECO:0000313" key="3">
    <source>
        <dbReference type="Proteomes" id="UP000076881"/>
    </source>
</evidence>
<name>A0A162KHJ6_CORDF</name>
<dbReference type="Proteomes" id="UP000076881">
    <property type="component" value="Unassembled WGS sequence"/>
</dbReference>
<keyword evidence="1" id="KW-0732">Signal</keyword>
<sequence>MASRSASPVVRLMILKVFVAQTSCVKQFERVDDVVDHRFFARFVQVGPDAVQRDPFDELDDREAVFQSACAAHLAKLQHREHGPWKSV</sequence>
<organism evidence="2 3">
    <name type="scientific">Akanthomyces lecanii RCEF 1005</name>
    <dbReference type="NCBI Taxonomy" id="1081108"/>
    <lineage>
        <taxon>Eukaryota</taxon>
        <taxon>Fungi</taxon>
        <taxon>Dikarya</taxon>
        <taxon>Ascomycota</taxon>
        <taxon>Pezizomycotina</taxon>
        <taxon>Sordariomycetes</taxon>
        <taxon>Hypocreomycetidae</taxon>
        <taxon>Hypocreales</taxon>
        <taxon>Cordycipitaceae</taxon>
        <taxon>Akanthomyces</taxon>
        <taxon>Cordyceps confragosa</taxon>
    </lineage>
</organism>